<name>A0A835FR37_9POAL</name>
<dbReference type="Pfam" id="PF00514">
    <property type="entry name" value="Arm"/>
    <property type="match status" value="3"/>
</dbReference>
<evidence type="ECO:0000256" key="4">
    <source>
        <dbReference type="PROSITE-ProRule" id="PRU00259"/>
    </source>
</evidence>
<dbReference type="PANTHER" id="PTHR23316">
    <property type="entry name" value="IMPORTIN ALPHA"/>
    <property type="match status" value="1"/>
</dbReference>
<accession>A0A835FR37</accession>
<sequence>MSLRPSEQAGLRRSSFKASVGAADGLGRRVSSMDGIRKEVRSSALRKRRCGGAQAAEGAHPEAHEKTVGSASGFSRRSIFVLEAGGYLLVAFQQNPPIQEVINCGVLPCLVRLLSREDYPELQFEAAWALTNIASGTSENTMLVVKPALLVLRQLIHSEDKDVLADACWALSYLTHRDEAHTQAVINGNLIGPLVHLMGTAESAISNGAAWAITNATCGGTHDQIKYLVSQGCIKAFCDFLGHSDPRILKVCLEGLENILMVGEAEKSLGNCDINMYAEMIEDVDALDKIEDLQNHDNITIYHMAVRLLETFWVEEDDAMPSEENAPQASIHDTKLDVSVPPGAFNFG</sequence>
<evidence type="ECO:0000256" key="5">
    <source>
        <dbReference type="SAM" id="MobiDB-lite"/>
    </source>
</evidence>
<feature type="region of interest" description="Disordered" evidence="5">
    <location>
        <begin position="40"/>
        <end position="69"/>
    </location>
</feature>
<dbReference type="PROSITE" id="PS50176">
    <property type="entry name" value="ARM_REPEAT"/>
    <property type="match status" value="1"/>
</dbReference>
<dbReference type="InterPro" id="IPR016024">
    <property type="entry name" value="ARM-type_fold"/>
</dbReference>
<evidence type="ECO:0000256" key="2">
    <source>
        <dbReference type="ARBA" id="ARBA00022448"/>
    </source>
</evidence>
<dbReference type="AlphaFoldDB" id="A0A835FR37"/>
<keyword evidence="3" id="KW-0653">Protein transport</keyword>
<keyword evidence="2" id="KW-0813">Transport</keyword>
<dbReference type="InterPro" id="IPR011989">
    <property type="entry name" value="ARM-like"/>
</dbReference>
<comment type="caution">
    <text evidence="6">The sequence shown here is derived from an EMBL/GenBank/DDBJ whole genome shotgun (WGS) entry which is preliminary data.</text>
</comment>
<reference evidence="6" key="1">
    <citation type="submission" date="2020-07" db="EMBL/GenBank/DDBJ databases">
        <title>Genome sequence and genetic diversity analysis of an under-domesticated orphan crop, white fonio (Digitaria exilis).</title>
        <authorList>
            <person name="Bennetzen J.L."/>
            <person name="Chen S."/>
            <person name="Ma X."/>
            <person name="Wang X."/>
            <person name="Yssel A.E.J."/>
            <person name="Chaluvadi S.R."/>
            <person name="Johnson M."/>
            <person name="Gangashetty P."/>
            <person name="Hamidou F."/>
            <person name="Sanogo M.D."/>
            <person name="Zwaenepoel A."/>
            <person name="Wallace J."/>
            <person name="Van De Peer Y."/>
            <person name="Van Deynze A."/>
        </authorList>
    </citation>
    <scope>NUCLEOTIDE SEQUENCE</scope>
    <source>
        <tissue evidence="6">Leaves</tissue>
    </source>
</reference>
<gene>
    <name evidence="6" type="ORF">HU200_005367</name>
</gene>
<protein>
    <recommendedName>
        <fullName evidence="8">Importin alpha subunit</fullName>
    </recommendedName>
</protein>
<comment type="similarity">
    <text evidence="1">Belongs to the importin alpha family.</text>
</comment>
<organism evidence="6 7">
    <name type="scientific">Digitaria exilis</name>
    <dbReference type="NCBI Taxonomy" id="1010633"/>
    <lineage>
        <taxon>Eukaryota</taxon>
        <taxon>Viridiplantae</taxon>
        <taxon>Streptophyta</taxon>
        <taxon>Embryophyta</taxon>
        <taxon>Tracheophyta</taxon>
        <taxon>Spermatophyta</taxon>
        <taxon>Magnoliopsida</taxon>
        <taxon>Liliopsida</taxon>
        <taxon>Poales</taxon>
        <taxon>Poaceae</taxon>
        <taxon>PACMAD clade</taxon>
        <taxon>Panicoideae</taxon>
        <taxon>Panicodae</taxon>
        <taxon>Paniceae</taxon>
        <taxon>Anthephorinae</taxon>
        <taxon>Digitaria</taxon>
    </lineage>
</organism>
<evidence type="ECO:0008006" key="8">
    <source>
        <dbReference type="Google" id="ProtNLM"/>
    </source>
</evidence>
<evidence type="ECO:0000256" key="1">
    <source>
        <dbReference type="ARBA" id="ARBA00010394"/>
    </source>
</evidence>
<dbReference type="SUPFAM" id="SSF48371">
    <property type="entry name" value="ARM repeat"/>
    <property type="match status" value="1"/>
</dbReference>
<dbReference type="GO" id="GO:0015031">
    <property type="term" value="P:protein transport"/>
    <property type="evidence" value="ECO:0007669"/>
    <property type="project" value="UniProtKB-KW"/>
</dbReference>
<dbReference type="Pfam" id="PF16186">
    <property type="entry name" value="Arm_3"/>
    <property type="match status" value="1"/>
</dbReference>
<dbReference type="SMART" id="SM00185">
    <property type="entry name" value="ARM"/>
    <property type="match status" value="4"/>
</dbReference>
<evidence type="ECO:0000256" key="3">
    <source>
        <dbReference type="ARBA" id="ARBA00022927"/>
    </source>
</evidence>
<dbReference type="Gene3D" id="1.25.10.10">
    <property type="entry name" value="Leucine-rich Repeat Variant"/>
    <property type="match status" value="2"/>
</dbReference>
<dbReference type="InterPro" id="IPR032413">
    <property type="entry name" value="Arm_3"/>
</dbReference>
<evidence type="ECO:0000313" key="7">
    <source>
        <dbReference type="Proteomes" id="UP000636709"/>
    </source>
</evidence>
<dbReference type="InterPro" id="IPR000225">
    <property type="entry name" value="Armadillo"/>
</dbReference>
<dbReference type="OrthoDB" id="1935265at2759"/>
<proteinExistence type="inferred from homology"/>
<evidence type="ECO:0000313" key="6">
    <source>
        <dbReference type="EMBL" id="KAF8772781.1"/>
    </source>
</evidence>
<keyword evidence="7" id="KW-1185">Reference proteome</keyword>
<feature type="repeat" description="ARM" evidence="4">
    <location>
        <begin position="105"/>
        <end position="148"/>
    </location>
</feature>
<dbReference type="Proteomes" id="UP000636709">
    <property type="component" value="Unassembled WGS sequence"/>
</dbReference>
<dbReference type="EMBL" id="JACEFO010000355">
    <property type="protein sequence ID" value="KAF8772781.1"/>
    <property type="molecule type" value="Genomic_DNA"/>
</dbReference>